<gene>
    <name evidence="1" type="ORF">CWB98_17590</name>
</gene>
<protein>
    <submittedName>
        <fullName evidence="1">Uncharacterized protein</fullName>
    </submittedName>
</protein>
<dbReference type="Proteomes" id="UP000306719">
    <property type="component" value="Unassembled WGS sequence"/>
</dbReference>
<sequence length="61" mass="7205">MWFTGNQLTILLATLLISVTVDMNTKKALHWAFFMPEIYHPDIPQIQMRINFKRMLTITPI</sequence>
<proteinExistence type="predicted"/>
<comment type="caution">
    <text evidence="1">The sequence shown here is derived from an EMBL/GenBank/DDBJ whole genome shotgun (WGS) entry which is preliminary data.</text>
</comment>
<reference evidence="2" key="2">
    <citation type="submission" date="2019-06" db="EMBL/GenBank/DDBJ databases">
        <title>Co-occurence of chitin degradation, pigmentation and bioactivity in marine Pseudoalteromonas.</title>
        <authorList>
            <person name="Sonnenschein E.C."/>
            <person name="Bech P.K."/>
        </authorList>
    </citation>
    <scope>NUCLEOTIDE SEQUENCE [LARGE SCALE GENOMIC DNA]</scope>
    <source>
        <strain evidence="2">S2599</strain>
    </source>
</reference>
<organism evidence="1 2">
    <name type="scientific">Pseudoalteromonas rubra</name>
    <dbReference type="NCBI Taxonomy" id="43658"/>
    <lineage>
        <taxon>Bacteria</taxon>
        <taxon>Pseudomonadati</taxon>
        <taxon>Pseudomonadota</taxon>
        <taxon>Gammaproteobacteria</taxon>
        <taxon>Alteromonadales</taxon>
        <taxon>Pseudoalteromonadaceae</taxon>
        <taxon>Pseudoalteromonas</taxon>
    </lineage>
</organism>
<name>A0A5S3WWV3_9GAMM</name>
<evidence type="ECO:0000313" key="1">
    <source>
        <dbReference type="EMBL" id="TMP34807.1"/>
    </source>
</evidence>
<dbReference type="EMBL" id="PNCJ01000027">
    <property type="protein sequence ID" value="TMP34807.1"/>
    <property type="molecule type" value="Genomic_DNA"/>
</dbReference>
<reference evidence="1 2" key="1">
    <citation type="submission" date="2018-01" db="EMBL/GenBank/DDBJ databases">
        <authorList>
            <person name="Paulsen S."/>
            <person name="Gram L.K."/>
        </authorList>
    </citation>
    <scope>NUCLEOTIDE SEQUENCE [LARGE SCALE GENOMIC DNA]</scope>
    <source>
        <strain evidence="1 2">S2599</strain>
    </source>
</reference>
<accession>A0A5S3WWV3</accession>
<dbReference type="AlphaFoldDB" id="A0A5S3WWV3"/>
<evidence type="ECO:0000313" key="2">
    <source>
        <dbReference type="Proteomes" id="UP000306719"/>
    </source>
</evidence>